<feature type="region of interest" description="Disordered" evidence="1">
    <location>
        <begin position="1"/>
        <end position="26"/>
    </location>
</feature>
<accession>A0ABV2QXT4</accession>
<feature type="compositionally biased region" description="Basic and acidic residues" evidence="1">
    <location>
        <begin position="1"/>
        <end position="12"/>
    </location>
</feature>
<dbReference type="EMBL" id="JBEPSM010000001">
    <property type="protein sequence ID" value="MET4633843.1"/>
    <property type="molecule type" value="Genomic_DNA"/>
</dbReference>
<dbReference type="RefSeq" id="WP_354550359.1">
    <property type="nucleotide sequence ID" value="NZ_JBEPSM010000001.1"/>
</dbReference>
<evidence type="ECO:0000313" key="3">
    <source>
        <dbReference type="Proteomes" id="UP001549321"/>
    </source>
</evidence>
<name>A0ABV2QXT4_9HYPH</name>
<dbReference type="Proteomes" id="UP001549321">
    <property type="component" value="Unassembled WGS sequence"/>
</dbReference>
<evidence type="ECO:0000256" key="1">
    <source>
        <dbReference type="SAM" id="MobiDB-lite"/>
    </source>
</evidence>
<sequence>MTESEKPRKAKGDASQSANDAVKASVAEANEKVATEVARRKRVVRNFPAAPFEESLAFARQIFEFGSGEAVRRLTLFDHINKAPESGTSRQLITNAGKYGLIKGGTQSDIIELTPDGVRCVDSQIQPRDQARSRIKLAVEDVEIFSKLHERFVGKALPARAALIDSALEFGAPKDAAEEAVDTFILNIRFVGLLVTLSGAERIVSKDLALDQLPASGPITRAQTITAQQGAVVTAEHAHFESTCFYITPIGAIDSEQRKHSDLFLGSFVEPAISSFGLNVVRADSIDKPGVITKQIIEYIVKSRLVIVDLSYHNPNVFYELAIRHMMRLPIVQIIRKSDSIPFDINQMRTIIIDTTDIFSLVPKIATYQSEISSQVRRALENSDAVETPISTYFPGLRASV</sequence>
<gene>
    <name evidence="2" type="ORF">ABIE08_001756</name>
</gene>
<comment type="caution">
    <text evidence="2">The sequence shown here is derived from an EMBL/GenBank/DDBJ whole genome shotgun (WGS) entry which is preliminary data.</text>
</comment>
<reference evidence="2 3" key="1">
    <citation type="submission" date="2024-06" db="EMBL/GenBank/DDBJ databases">
        <title>Sorghum-associated microbial communities from plants grown in Nebraska, USA.</title>
        <authorList>
            <person name="Schachtman D."/>
        </authorList>
    </citation>
    <scope>NUCLEOTIDE SEQUENCE [LARGE SCALE GENOMIC DNA]</scope>
    <source>
        <strain evidence="2 3">3207</strain>
    </source>
</reference>
<evidence type="ECO:0000313" key="2">
    <source>
        <dbReference type="EMBL" id="MET4633843.1"/>
    </source>
</evidence>
<keyword evidence="3" id="KW-1185">Reference proteome</keyword>
<protein>
    <submittedName>
        <fullName evidence="2">Uncharacterized protein</fullName>
    </submittedName>
</protein>
<proteinExistence type="predicted"/>
<organism evidence="2 3">
    <name type="scientific">Kaistia defluvii</name>
    <dbReference type="NCBI Taxonomy" id="410841"/>
    <lineage>
        <taxon>Bacteria</taxon>
        <taxon>Pseudomonadati</taxon>
        <taxon>Pseudomonadota</taxon>
        <taxon>Alphaproteobacteria</taxon>
        <taxon>Hyphomicrobiales</taxon>
        <taxon>Kaistiaceae</taxon>
        <taxon>Kaistia</taxon>
    </lineage>
</organism>